<organism evidence="2 3">
    <name type="scientific">Oopsacas minuta</name>
    <dbReference type="NCBI Taxonomy" id="111878"/>
    <lineage>
        <taxon>Eukaryota</taxon>
        <taxon>Metazoa</taxon>
        <taxon>Porifera</taxon>
        <taxon>Hexactinellida</taxon>
        <taxon>Hexasterophora</taxon>
        <taxon>Lyssacinosida</taxon>
        <taxon>Leucopsacidae</taxon>
        <taxon>Oopsacas</taxon>
    </lineage>
</organism>
<dbReference type="SUPFAM" id="SSF53098">
    <property type="entry name" value="Ribonuclease H-like"/>
    <property type="match status" value="1"/>
</dbReference>
<dbReference type="Gene3D" id="3.30.420.10">
    <property type="entry name" value="Ribonuclease H-like superfamily/Ribonuclease H"/>
    <property type="match status" value="1"/>
</dbReference>
<comment type="caution">
    <text evidence="2">The sequence shown here is derived from an EMBL/GenBank/DDBJ whole genome shotgun (WGS) entry which is preliminary data.</text>
</comment>
<keyword evidence="3" id="KW-1185">Reference proteome</keyword>
<dbReference type="AlphaFoldDB" id="A0AAV7KD84"/>
<dbReference type="PROSITE" id="PS50994">
    <property type="entry name" value="INTEGRASE"/>
    <property type="match status" value="1"/>
</dbReference>
<dbReference type="InterPro" id="IPR012337">
    <property type="entry name" value="RNaseH-like_sf"/>
</dbReference>
<name>A0AAV7KD84_9METZ</name>
<dbReference type="InterPro" id="IPR036397">
    <property type="entry name" value="RNaseH_sf"/>
</dbReference>
<accession>A0AAV7KD84</accession>
<feature type="domain" description="Integrase catalytic" evidence="1">
    <location>
        <begin position="1"/>
        <end position="157"/>
    </location>
</feature>
<gene>
    <name evidence="2" type="ORF">LOD99_15570</name>
</gene>
<sequence length="192" mass="22137">MDLICDLLVSSEGFMHVLVTVCYLSKFVVVRPLKRKTSEEVIQNLQDIYATMGLPDIIQHDKGPAFTSSLFQKFHCKLHIDNRSTRAYHPMANGSASYSVFKDIEKLLFIDLRKLTKMEVKIGNHWSQLLKLACLTMNSTKKKSHGQTPFNVMWGRESKHVDLLFTYPNLAIDPIEDFEQEDAIFREILSQQ</sequence>
<evidence type="ECO:0000259" key="1">
    <source>
        <dbReference type="PROSITE" id="PS50994"/>
    </source>
</evidence>
<dbReference type="InterPro" id="IPR001584">
    <property type="entry name" value="Integrase_cat-core"/>
</dbReference>
<dbReference type="PANTHER" id="PTHR37984">
    <property type="entry name" value="PROTEIN CBG26694"/>
    <property type="match status" value="1"/>
</dbReference>
<proteinExistence type="predicted"/>
<dbReference type="Pfam" id="PF00665">
    <property type="entry name" value="rve"/>
    <property type="match status" value="1"/>
</dbReference>
<evidence type="ECO:0000313" key="2">
    <source>
        <dbReference type="EMBL" id="KAI6658301.1"/>
    </source>
</evidence>
<dbReference type="PANTHER" id="PTHR37984:SF5">
    <property type="entry name" value="PROTEIN NYNRIN-LIKE"/>
    <property type="match status" value="1"/>
</dbReference>
<evidence type="ECO:0000313" key="3">
    <source>
        <dbReference type="Proteomes" id="UP001165289"/>
    </source>
</evidence>
<dbReference type="GO" id="GO:0015074">
    <property type="term" value="P:DNA integration"/>
    <property type="evidence" value="ECO:0007669"/>
    <property type="project" value="InterPro"/>
</dbReference>
<dbReference type="GO" id="GO:0003676">
    <property type="term" value="F:nucleic acid binding"/>
    <property type="evidence" value="ECO:0007669"/>
    <property type="project" value="InterPro"/>
</dbReference>
<dbReference type="EMBL" id="JAKMXF010000099">
    <property type="protein sequence ID" value="KAI6658301.1"/>
    <property type="molecule type" value="Genomic_DNA"/>
</dbReference>
<dbReference type="InterPro" id="IPR050951">
    <property type="entry name" value="Retrovirus_Pol_polyprotein"/>
</dbReference>
<reference evidence="2 3" key="1">
    <citation type="journal article" date="2023" name="BMC Biol.">
        <title>The compact genome of the sponge Oopsacas minuta (Hexactinellida) is lacking key metazoan core genes.</title>
        <authorList>
            <person name="Santini S."/>
            <person name="Schenkelaars Q."/>
            <person name="Jourda C."/>
            <person name="Duchesne M."/>
            <person name="Belahbib H."/>
            <person name="Rocher C."/>
            <person name="Selva M."/>
            <person name="Riesgo A."/>
            <person name="Vervoort M."/>
            <person name="Leys S.P."/>
            <person name="Kodjabachian L."/>
            <person name="Le Bivic A."/>
            <person name="Borchiellini C."/>
            <person name="Claverie J.M."/>
            <person name="Renard E."/>
        </authorList>
    </citation>
    <scope>NUCLEOTIDE SEQUENCE [LARGE SCALE GENOMIC DNA]</scope>
    <source>
        <strain evidence="2">SPO-2</strain>
    </source>
</reference>
<dbReference type="Proteomes" id="UP001165289">
    <property type="component" value="Unassembled WGS sequence"/>
</dbReference>
<protein>
    <recommendedName>
        <fullName evidence="1">Integrase catalytic domain-containing protein</fullName>
    </recommendedName>
</protein>